<keyword evidence="1" id="KW-1133">Transmembrane helix</keyword>
<comment type="caution">
    <text evidence="2">The sequence shown here is derived from an EMBL/GenBank/DDBJ whole genome shotgun (WGS) entry which is preliminary data.</text>
</comment>
<feature type="transmembrane region" description="Helical" evidence="1">
    <location>
        <begin position="6"/>
        <end position="22"/>
    </location>
</feature>
<gene>
    <name evidence="2" type="ORF">Q4F19_16005</name>
</gene>
<evidence type="ECO:0000313" key="3">
    <source>
        <dbReference type="Proteomes" id="UP001169764"/>
    </source>
</evidence>
<evidence type="ECO:0000313" key="2">
    <source>
        <dbReference type="EMBL" id="MDO6415895.1"/>
    </source>
</evidence>
<evidence type="ECO:0000256" key="1">
    <source>
        <dbReference type="SAM" id="Phobius"/>
    </source>
</evidence>
<dbReference type="RefSeq" id="WP_303544570.1">
    <property type="nucleotide sequence ID" value="NZ_JAUOTP010000008.1"/>
</dbReference>
<organism evidence="2 3">
    <name type="scientific">Sphingomonas natans</name>
    <dbReference type="NCBI Taxonomy" id="3063330"/>
    <lineage>
        <taxon>Bacteria</taxon>
        <taxon>Pseudomonadati</taxon>
        <taxon>Pseudomonadota</taxon>
        <taxon>Alphaproteobacteria</taxon>
        <taxon>Sphingomonadales</taxon>
        <taxon>Sphingomonadaceae</taxon>
        <taxon>Sphingomonas</taxon>
    </lineage>
</organism>
<name>A0ABT8YC23_9SPHN</name>
<keyword evidence="3" id="KW-1185">Reference proteome</keyword>
<dbReference type="EMBL" id="JAUOTP010000008">
    <property type="protein sequence ID" value="MDO6415895.1"/>
    <property type="molecule type" value="Genomic_DNA"/>
</dbReference>
<proteinExistence type="predicted"/>
<reference evidence="2" key="1">
    <citation type="submission" date="2023-07" db="EMBL/GenBank/DDBJ databases">
        <authorList>
            <person name="Kim M."/>
        </authorList>
    </citation>
    <scope>NUCLEOTIDE SEQUENCE</scope>
    <source>
        <strain evidence="2">BIUV-7</strain>
    </source>
</reference>
<protein>
    <recommendedName>
        <fullName evidence="4">Phage shock protein B</fullName>
    </recommendedName>
</protein>
<sequence>MIEFAPFLMIVAIVAIVCFTRLQRARLNASDAAAAPGKGSIETDRVLGEVRQLKDRIAVLERIVTDGDHTRGLALEREIEALRDAREGAK</sequence>
<keyword evidence="1" id="KW-0812">Transmembrane</keyword>
<accession>A0ABT8YC23</accession>
<keyword evidence="1" id="KW-0472">Membrane</keyword>
<dbReference type="Proteomes" id="UP001169764">
    <property type="component" value="Unassembled WGS sequence"/>
</dbReference>
<evidence type="ECO:0008006" key="4">
    <source>
        <dbReference type="Google" id="ProtNLM"/>
    </source>
</evidence>